<protein>
    <submittedName>
        <fullName evidence="10">Glycoside hydrolase family 17 protein</fullName>
    </submittedName>
</protein>
<dbReference type="AlphaFoldDB" id="A0A6A6WT58"/>
<dbReference type="PANTHER" id="PTHR16631">
    <property type="entry name" value="GLUCAN 1,3-BETA-GLUCOSIDASE"/>
    <property type="match status" value="1"/>
</dbReference>
<keyword evidence="8" id="KW-0326">Glycosidase</keyword>
<dbReference type="GO" id="GO:0009277">
    <property type="term" value="C:fungal-type cell wall"/>
    <property type="evidence" value="ECO:0007669"/>
    <property type="project" value="TreeGrafter"/>
</dbReference>
<keyword evidence="3" id="KW-0134">Cell wall</keyword>
<dbReference type="Gene3D" id="3.20.20.80">
    <property type="entry name" value="Glycosidases"/>
    <property type="match status" value="1"/>
</dbReference>
<accession>A0A6A6WT58</accession>
<dbReference type="InterPro" id="IPR017853">
    <property type="entry name" value="GH"/>
</dbReference>
<evidence type="ECO:0000256" key="2">
    <source>
        <dbReference type="ARBA" id="ARBA00008773"/>
    </source>
</evidence>
<dbReference type="PROSITE" id="PS00587">
    <property type="entry name" value="GLYCOSYL_HYDROL_F17"/>
    <property type="match status" value="1"/>
</dbReference>
<keyword evidence="4" id="KW-0964">Secreted</keyword>
<dbReference type="GO" id="GO:0009986">
    <property type="term" value="C:cell surface"/>
    <property type="evidence" value="ECO:0007669"/>
    <property type="project" value="TreeGrafter"/>
</dbReference>
<name>A0A6A6WT58_9PLEO</name>
<comment type="subcellular location">
    <subcellularLocation>
        <location evidence="1">Secreted</location>
        <location evidence="1">Cell wall</location>
    </subcellularLocation>
</comment>
<evidence type="ECO:0000256" key="1">
    <source>
        <dbReference type="ARBA" id="ARBA00004191"/>
    </source>
</evidence>
<keyword evidence="11" id="KW-1185">Reference proteome</keyword>
<dbReference type="GO" id="GO:0005576">
    <property type="term" value="C:extracellular region"/>
    <property type="evidence" value="ECO:0007669"/>
    <property type="project" value="TreeGrafter"/>
</dbReference>
<evidence type="ECO:0000256" key="7">
    <source>
        <dbReference type="RuleBase" id="RU004335"/>
    </source>
</evidence>
<dbReference type="Proteomes" id="UP000799757">
    <property type="component" value="Unassembled WGS sequence"/>
</dbReference>
<evidence type="ECO:0000256" key="5">
    <source>
        <dbReference type="ARBA" id="ARBA00022729"/>
    </source>
</evidence>
<feature type="signal peptide" evidence="9">
    <location>
        <begin position="1"/>
        <end position="18"/>
    </location>
</feature>
<gene>
    <name evidence="10" type="ORF">K505DRAFT_343051</name>
</gene>
<reference evidence="10" key="1">
    <citation type="journal article" date="2020" name="Stud. Mycol.">
        <title>101 Dothideomycetes genomes: a test case for predicting lifestyles and emergence of pathogens.</title>
        <authorList>
            <person name="Haridas S."/>
            <person name="Albert R."/>
            <person name="Binder M."/>
            <person name="Bloem J."/>
            <person name="Labutti K."/>
            <person name="Salamov A."/>
            <person name="Andreopoulos B."/>
            <person name="Baker S."/>
            <person name="Barry K."/>
            <person name="Bills G."/>
            <person name="Bluhm B."/>
            <person name="Cannon C."/>
            <person name="Castanera R."/>
            <person name="Culley D."/>
            <person name="Daum C."/>
            <person name="Ezra D."/>
            <person name="Gonzalez J."/>
            <person name="Henrissat B."/>
            <person name="Kuo A."/>
            <person name="Liang C."/>
            <person name="Lipzen A."/>
            <person name="Lutzoni F."/>
            <person name="Magnuson J."/>
            <person name="Mondo S."/>
            <person name="Nolan M."/>
            <person name="Ohm R."/>
            <person name="Pangilinan J."/>
            <person name="Park H.-J."/>
            <person name="Ramirez L."/>
            <person name="Alfaro M."/>
            <person name="Sun H."/>
            <person name="Tritt A."/>
            <person name="Yoshinaga Y."/>
            <person name="Zwiers L.-H."/>
            <person name="Turgeon B."/>
            <person name="Goodwin S."/>
            <person name="Spatafora J."/>
            <person name="Crous P."/>
            <person name="Grigoriev I."/>
        </authorList>
    </citation>
    <scope>NUCLEOTIDE SEQUENCE</scope>
    <source>
        <strain evidence="10">CBS 109.77</strain>
    </source>
</reference>
<comment type="similarity">
    <text evidence="2 7">Belongs to the glycosyl hydrolase 17 family.</text>
</comment>
<evidence type="ECO:0000256" key="8">
    <source>
        <dbReference type="RuleBase" id="RU004336"/>
    </source>
</evidence>
<proteinExistence type="inferred from homology"/>
<dbReference type="PANTHER" id="PTHR16631:SF16">
    <property type="entry name" value="GPI-ANCHORED CELL WALL BETA-1,3-ENDOGLUCANASE EGLC"/>
    <property type="match status" value="1"/>
</dbReference>
<evidence type="ECO:0000256" key="3">
    <source>
        <dbReference type="ARBA" id="ARBA00022512"/>
    </source>
</evidence>
<evidence type="ECO:0000313" key="10">
    <source>
        <dbReference type="EMBL" id="KAF2787316.1"/>
    </source>
</evidence>
<feature type="chain" id="PRO_5025604608" evidence="9">
    <location>
        <begin position="19"/>
        <end position="356"/>
    </location>
</feature>
<dbReference type="GO" id="GO:0071555">
    <property type="term" value="P:cell wall organization"/>
    <property type="evidence" value="ECO:0007669"/>
    <property type="project" value="TreeGrafter"/>
</dbReference>
<dbReference type="GO" id="GO:0005975">
    <property type="term" value="P:carbohydrate metabolic process"/>
    <property type="evidence" value="ECO:0007669"/>
    <property type="project" value="InterPro"/>
</dbReference>
<dbReference type="OrthoDB" id="77201at2759"/>
<keyword evidence="5 9" id="KW-0732">Signal</keyword>
<sequence>MRIAFFLAVVASFGVTLADEIYLGFNSGSTTDSKTAKKQADFEREFEAAQKLKNSPGLFNSIRLYTNIQAETEDTPIEAFPAAIKTNTKLLLGIWCSGTTSIEKELKALTKAVDQYGKNFTDLVVGISVGSEDMYRVSASGVKNKAGLGQNAKTIIGFIKDVRESIKDTTLRRTPVGHVDTWTAWVNESNKDVIDEVDFLGTNLFPYYEDDKGNAISNATSVFEFALNSTEKVAGNKQVWVTETGWPTSGPDFGQAKATLDNAKTYWNDIGCTLFGRKNVWWYVLRDSNPDNKAKFAITNDLSTTPQFNLTCPANSGAPSSINNNTTSAGSSSSVSMMSTIIVALSMTFALAAWVA</sequence>
<dbReference type="InterPro" id="IPR000490">
    <property type="entry name" value="Glyco_hydro_17"/>
</dbReference>
<dbReference type="InterPro" id="IPR050732">
    <property type="entry name" value="Beta-glucan_modifiers"/>
</dbReference>
<evidence type="ECO:0000256" key="6">
    <source>
        <dbReference type="ARBA" id="ARBA00022801"/>
    </source>
</evidence>
<keyword evidence="6 8" id="KW-0378">Hydrolase</keyword>
<dbReference type="SUPFAM" id="SSF51445">
    <property type="entry name" value="(Trans)glycosidases"/>
    <property type="match status" value="1"/>
</dbReference>
<dbReference type="EMBL" id="MU002334">
    <property type="protein sequence ID" value="KAF2787316.1"/>
    <property type="molecule type" value="Genomic_DNA"/>
</dbReference>
<dbReference type="GO" id="GO:0042973">
    <property type="term" value="F:glucan endo-1,3-beta-D-glucosidase activity"/>
    <property type="evidence" value="ECO:0007669"/>
    <property type="project" value="TreeGrafter"/>
</dbReference>
<evidence type="ECO:0000256" key="9">
    <source>
        <dbReference type="SAM" id="SignalP"/>
    </source>
</evidence>
<evidence type="ECO:0000313" key="11">
    <source>
        <dbReference type="Proteomes" id="UP000799757"/>
    </source>
</evidence>
<dbReference type="Pfam" id="PF00332">
    <property type="entry name" value="Glyco_hydro_17"/>
    <property type="match status" value="1"/>
</dbReference>
<organism evidence="10 11">
    <name type="scientific">Melanomma pulvis-pyrius CBS 109.77</name>
    <dbReference type="NCBI Taxonomy" id="1314802"/>
    <lineage>
        <taxon>Eukaryota</taxon>
        <taxon>Fungi</taxon>
        <taxon>Dikarya</taxon>
        <taxon>Ascomycota</taxon>
        <taxon>Pezizomycotina</taxon>
        <taxon>Dothideomycetes</taxon>
        <taxon>Pleosporomycetidae</taxon>
        <taxon>Pleosporales</taxon>
        <taxon>Melanommataceae</taxon>
        <taxon>Melanomma</taxon>
    </lineage>
</organism>
<evidence type="ECO:0000256" key="4">
    <source>
        <dbReference type="ARBA" id="ARBA00022525"/>
    </source>
</evidence>